<keyword evidence="2" id="KW-1185">Reference proteome</keyword>
<dbReference type="EMBL" id="JAGGLU010000002">
    <property type="protein sequence ID" value="MBP2057299.1"/>
    <property type="molecule type" value="Genomic_DNA"/>
</dbReference>
<dbReference type="InterPro" id="IPR012349">
    <property type="entry name" value="Split_barrel_FMN-bd"/>
</dbReference>
<reference evidence="1 2" key="1">
    <citation type="submission" date="2021-03" db="EMBL/GenBank/DDBJ databases">
        <title>Genomic Encyclopedia of Type Strains, Phase IV (KMG-IV): sequencing the most valuable type-strain genomes for metagenomic binning, comparative biology and taxonomic classification.</title>
        <authorList>
            <person name="Goeker M."/>
        </authorList>
    </citation>
    <scope>NUCLEOTIDE SEQUENCE [LARGE SCALE GENOMIC DNA]</scope>
    <source>
        <strain evidence="1 2">DSM 101872</strain>
    </source>
</reference>
<name>A0ABS4MCA4_9LACO</name>
<dbReference type="Proteomes" id="UP001519292">
    <property type="component" value="Unassembled WGS sequence"/>
</dbReference>
<comment type="caution">
    <text evidence="1">The sequence shown here is derived from an EMBL/GenBank/DDBJ whole genome shotgun (WGS) entry which is preliminary data.</text>
</comment>
<dbReference type="SUPFAM" id="SSF50475">
    <property type="entry name" value="FMN-binding split barrel"/>
    <property type="match status" value="1"/>
</dbReference>
<dbReference type="RefSeq" id="WP_209685995.1">
    <property type="nucleotide sequence ID" value="NZ_JAGGLU010000002.1"/>
</dbReference>
<accession>A0ABS4MCA4</accession>
<proteinExistence type="predicted"/>
<organism evidence="1 2">
    <name type="scientific">Lactobacillus colini</name>
    <dbReference type="NCBI Taxonomy" id="1819254"/>
    <lineage>
        <taxon>Bacteria</taxon>
        <taxon>Bacillati</taxon>
        <taxon>Bacillota</taxon>
        <taxon>Bacilli</taxon>
        <taxon>Lactobacillales</taxon>
        <taxon>Lactobacillaceae</taxon>
        <taxon>Lactobacillus</taxon>
    </lineage>
</organism>
<evidence type="ECO:0000313" key="1">
    <source>
        <dbReference type="EMBL" id="MBP2057299.1"/>
    </source>
</evidence>
<sequence length="155" mass="17696">MSVSILNNQTTNSEFLKFAVDEIHNVVISTVSNKKLPSAQVCDLLFTQNGKLYITTSKNNHPFFDDLDKSTNVLVTGYKGDGTMDSCGFSINAKVRNIHQELLDLAFEKNPYLYEIYQDNIAKAKQALQIFEITPKTAGYLDHRTKPIFYREFKF</sequence>
<gene>
    <name evidence="1" type="ORF">J2Z60_000463</name>
</gene>
<evidence type="ECO:0000313" key="2">
    <source>
        <dbReference type="Proteomes" id="UP001519292"/>
    </source>
</evidence>
<protein>
    <submittedName>
        <fullName evidence="1">Pyridoxamine 5'-phosphate oxidase family protein</fullName>
    </submittedName>
</protein>
<dbReference type="Gene3D" id="2.30.110.10">
    <property type="entry name" value="Electron Transport, Fmn-binding Protein, Chain A"/>
    <property type="match status" value="1"/>
</dbReference>